<accession>A0ACB0JM22</accession>
<proteinExistence type="predicted"/>
<dbReference type="Proteomes" id="UP001177021">
    <property type="component" value="Unassembled WGS sequence"/>
</dbReference>
<evidence type="ECO:0000313" key="2">
    <source>
        <dbReference type="Proteomes" id="UP001177021"/>
    </source>
</evidence>
<evidence type="ECO:0000313" key="1">
    <source>
        <dbReference type="EMBL" id="CAJ2645320.1"/>
    </source>
</evidence>
<name>A0ACB0JM22_TRIPR</name>
<protein>
    <submittedName>
        <fullName evidence="1">Uncharacterized protein</fullName>
    </submittedName>
</protein>
<dbReference type="EMBL" id="CASHSV030000076">
    <property type="protein sequence ID" value="CAJ2645320.1"/>
    <property type="molecule type" value="Genomic_DNA"/>
</dbReference>
<gene>
    <name evidence="1" type="ORF">MILVUS5_LOCUS14239</name>
</gene>
<reference evidence="1" key="1">
    <citation type="submission" date="2023-10" db="EMBL/GenBank/DDBJ databases">
        <authorList>
            <person name="Rodriguez Cubillos JULIANA M."/>
            <person name="De Vega J."/>
        </authorList>
    </citation>
    <scope>NUCLEOTIDE SEQUENCE</scope>
</reference>
<sequence length="73" mass="8601">MIVDANATQDELIYTPTIVQFITKWFWSAHFDVPLFSDEHTVGFKAYTLSPCSLQQNIPTKYYSMGKYWWCLI</sequence>
<keyword evidence="2" id="KW-1185">Reference proteome</keyword>
<comment type="caution">
    <text evidence="1">The sequence shown here is derived from an EMBL/GenBank/DDBJ whole genome shotgun (WGS) entry which is preliminary data.</text>
</comment>
<organism evidence="1 2">
    <name type="scientific">Trifolium pratense</name>
    <name type="common">Red clover</name>
    <dbReference type="NCBI Taxonomy" id="57577"/>
    <lineage>
        <taxon>Eukaryota</taxon>
        <taxon>Viridiplantae</taxon>
        <taxon>Streptophyta</taxon>
        <taxon>Embryophyta</taxon>
        <taxon>Tracheophyta</taxon>
        <taxon>Spermatophyta</taxon>
        <taxon>Magnoliopsida</taxon>
        <taxon>eudicotyledons</taxon>
        <taxon>Gunneridae</taxon>
        <taxon>Pentapetalae</taxon>
        <taxon>rosids</taxon>
        <taxon>fabids</taxon>
        <taxon>Fabales</taxon>
        <taxon>Fabaceae</taxon>
        <taxon>Papilionoideae</taxon>
        <taxon>50 kb inversion clade</taxon>
        <taxon>NPAAA clade</taxon>
        <taxon>Hologalegina</taxon>
        <taxon>IRL clade</taxon>
        <taxon>Trifolieae</taxon>
        <taxon>Trifolium</taxon>
    </lineage>
</organism>